<dbReference type="GO" id="GO:0016020">
    <property type="term" value="C:membrane"/>
    <property type="evidence" value="ECO:0007669"/>
    <property type="project" value="TreeGrafter"/>
</dbReference>
<evidence type="ECO:0000256" key="1">
    <source>
        <dbReference type="ARBA" id="ARBA00000427"/>
    </source>
</evidence>
<dbReference type="GO" id="GO:0004308">
    <property type="term" value="F:exo-alpha-sialidase activity"/>
    <property type="evidence" value="ECO:0007669"/>
    <property type="project" value="UniProtKB-EC"/>
</dbReference>
<dbReference type="GO" id="GO:0009313">
    <property type="term" value="P:oligosaccharide catabolic process"/>
    <property type="evidence" value="ECO:0007669"/>
    <property type="project" value="TreeGrafter"/>
</dbReference>
<organism evidence="6 7">
    <name type="scientific">Actinacidiphila glaucinigra</name>
    <dbReference type="NCBI Taxonomy" id="235986"/>
    <lineage>
        <taxon>Bacteria</taxon>
        <taxon>Bacillati</taxon>
        <taxon>Actinomycetota</taxon>
        <taxon>Actinomycetes</taxon>
        <taxon>Kitasatosporales</taxon>
        <taxon>Streptomycetaceae</taxon>
        <taxon>Actinacidiphila</taxon>
    </lineage>
</organism>
<dbReference type="SUPFAM" id="SSF50939">
    <property type="entry name" value="Sialidases"/>
    <property type="match status" value="1"/>
</dbReference>
<dbReference type="EMBL" id="FZOF01000004">
    <property type="protein sequence ID" value="SNS24440.1"/>
    <property type="molecule type" value="Genomic_DNA"/>
</dbReference>
<evidence type="ECO:0000313" key="6">
    <source>
        <dbReference type="EMBL" id="SNS24440.1"/>
    </source>
</evidence>
<dbReference type="RefSeq" id="WP_089223360.1">
    <property type="nucleotide sequence ID" value="NZ_FZOF01000004.1"/>
</dbReference>
<dbReference type="AlphaFoldDB" id="A0A239CWF8"/>
<evidence type="ECO:0000256" key="2">
    <source>
        <dbReference type="ARBA" id="ARBA00009348"/>
    </source>
</evidence>
<protein>
    <recommendedName>
        <fullName evidence="3">exo-alpha-sialidase</fullName>
        <ecNumber evidence="3">3.2.1.18</ecNumber>
    </recommendedName>
</protein>
<comment type="similarity">
    <text evidence="2">Belongs to the glycosyl hydrolase 33 family.</text>
</comment>
<feature type="domain" description="Sialidase" evidence="5">
    <location>
        <begin position="69"/>
        <end position="354"/>
    </location>
</feature>
<keyword evidence="7" id="KW-1185">Reference proteome</keyword>
<sequence length="390" mass="41019">MTFAAAGRRHTLAGLALLLTGATGWQASLGEAVTPLPVACTTSVPFRSGTQGYHTFRIPAVVRIGGTTVLAFAEGRRNSAADDGDIDVVLRRSYDGGCTWEPLQVIADAGTETFGNPAPVVDPRTGRVVLLICRGTGKERLVHELHSDSGGMTWSPPRDITSTVKPPGWRWYATGPGHAIALRSGPHAGRLLVPANHTSVLAGETVHGAHALYSDDGGQNWHIGFVQALPGDWLNLNESTMAELPDGRVYVNSRDDKGFSAPTRADAYSPDGGLTITGVFRPQGTLEGPEVQGSVLRTHAGALVYSGPADPAKRRLMTLRVSGDQGASWTSGPPVSDLPAAYSDLVELADGTVGLLYETGITSPYESVTFTRLTQGPNGWIPTPGPTAGR</sequence>
<dbReference type="EC" id="3.2.1.18" evidence="3"/>
<proteinExistence type="inferred from homology"/>
<dbReference type="InterPro" id="IPR011040">
    <property type="entry name" value="Sialidase"/>
</dbReference>
<accession>A0A239CWF8</accession>
<dbReference type="GO" id="GO:0006689">
    <property type="term" value="P:ganglioside catabolic process"/>
    <property type="evidence" value="ECO:0007669"/>
    <property type="project" value="TreeGrafter"/>
</dbReference>
<comment type="catalytic activity">
    <reaction evidence="1">
        <text>Hydrolysis of alpha-(2-&gt;3)-, alpha-(2-&gt;6)-, alpha-(2-&gt;8)- glycosidic linkages of terminal sialic acid residues in oligosaccharides, glycoproteins, glycolipids, colominic acid and synthetic substrates.</text>
        <dbReference type="EC" id="3.2.1.18"/>
    </reaction>
</comment>
<dbReference type="Proteomes" id="UP000198280">
    <property type="component" value="Unassembled WGS sequence"/>
</dbReference>
<dbReference type="OrthoDB" id="7294637at2"/>
<dbReference type="PANTHER" id="PTHR10628">
    <property type="entry name" value="SIALIDASE"/>
    <property type="match status" value="1"/>
</dbReference>
<dbReference type="PANTHER" id="PTHR10628:SF30">
    <property type="entry name" value="EXO-ALPHA-SIALIDASE"/>
    <property type="match status" value="1"/>
</dbReference>
<dbReference type="InterPro" id="IPR036278">
    <property type="entry name" value="Sialidase_sf"/>
</dbReference>
<gene>
    <name evidence="6" type="ORF">SAMN05216252_104259</name>
</gene>
<evidence type="ECO:0000313" key="7">
    <source>
        <dbReference type="Proteomes" id="UP000198280"/>
    </source>
</evidence>
<dbReference type="Gene3D" id="2.120.10.10">
    <property type="match status" value="1"/>
</dbReference>
<dbReference type="InterPro" id="IPR026856">
    <property type="entry name" value="Sialidase_fam"/>
</dbReference>
<feature type="chain" id="PRO_5038443338" description="exo-alpha-sialidase" evidence="4">
    <location>
        <begin position="28"/>
        <end position="390"/>
    </location>
</feature>
<dbReference type="CDD" id="cd15482">
    <property type="entry name" value="Sialidase_non-viral"/>
    <property type="match status" value="1"/>
</dbReference>
<dbReference type="Pfam" id="PF13088">
    <property type="entry name" value="BNR_2"/>
    <property type="match status" value="1"/>
</dbReference>
<feature type="signal peptide" evidence="4">
    <location>
        <begin position="1"/>
        <end position="27"/>
    </location>
</feature>
<dbReference type="GO" id="GO:0005737">
    <property type="term" value="C:cytoplasm"/>
    <property type="evidence" value="ECO:0007669"/>
    <property type="project" value="TreeGrafter"/>
</dbReference>
<evidence type="ECO:0000256" key="4">
    <source>
        <dbReference type="SAM" id="SignalP"/>
    </source>
</evidence>
<keyword evidence="4" id="KW-0732">Signal</keyword>
<evidence type="ECO:0000259" key="5">
    <source>
        <dbReference type="Pfam" id="PF13088"/>
    </source>
</evidence>
<reference evidence="6 7" key="1">
    <citation type="submission" date="2017-06" db="EMBL/GenBank/DDBJ databases">
        <authorList>
            <person name="Kim H.J."/>
            <person name="Triplett B.A."/>
        </authorList>
    </citation>
    <scope>NUCLEOTIDE SEQUENCE [LARGE SCALE GENOMIC DNA]</scope>
    <source>
        <strain evidence="6 7">CGMCC 4.1858</strain>
    </source>
</reference>
<evidence type="ECO:0000256" key="3">
    <source>
        <dbReference type="ARBA" id="ARBA00012733"/>
    </source>
</evidence>
<name>A0A239CWF8_9ACTN</name>